<dbReference type="RefSeq" id="WP_319614583.1">
    <property type="nucleotide sequence ID" value="NZ_JAWXYB010000018.1"/>
</dbReference>
<evidence type="ECO:0000256" key="4">
    <source>
        <dbReference type="ARBA" id="ARBA00022664"/>
    </source>
</evidence>
<evidence type="ECO:0000256" key="7">
    <source>
        <dbReference type="ARBA" id="ARBA00022801"/>
    </source>
</evidence>
<keyword evidence="9" id="KW-0699">rRNA-binding</keyword>
<dbReference type="GO" id="GO:0008033">
    <property type="term" value="P:tRNA processing"/>
    <property type="evidence" value="ECO:0007669"/>
    <property type="project" value="UniProtKB-KW"/>
</dbReference>
<dbReference type="SMART" id="SM00535">
    <property type="entry name" value="RIBOc"/>
    <property type="match status" value="1"/>
</dbReference>
<evidence type="ECO:0000256" key="5">
    <source>
        <dbReference type="ARBA" id="ARBA00022722"/>
    </source>
</evidence>
<feature type="binding site" evidence="9">
    <location>
        <position position="41"/>
    </location>
    <ligand>
        <name>Mg(2+)</name>
        <dbReference type="ChEBI" id="CHEBI:18420"/>
    </ligand>
</feature>
<dbReference type="HAMAP" id="MF_00104">
    <property type="entry name" value="RNase_III"/>
    <property type="match status" value="1"/>
</dbReference>
<keyword evidence="5 9" id="KW-0540">Nuclease</keyword>
<keyword evidence="9" id="KW-0963">Cytoplasm</keyword>
<dbReference type="InterPro" id="IPR014720">
    <property type="entry name" value="dsRBD_dom"/>
</dbReference>
<dbReference type="Gene3D" id="1.10.1520.10">
    <property type="entry name" value="Ribonuclease III domain"/>
    <property type="match status" value="1"/>
</dbReference>
<dbReference type="GO" id="GO:0005737">
    <property type="term" value="C:cytoplasm"/>
    <property type="evidence" value="ECO:0007669"/>
    <property type="project" value="UniProtKB-SubCell"/>
</dbReference>
<keyword evidence="7 9" id="KW-0378">Hydrolase</keyword>
<evidence type="ECO:0000256" key="8">
    <source>
        <dbReference type="ARBA" id="ARBA00022884"/>
    </source>
</evidence>
<keyword evidence="9" id="KW-0460">Magnesium</keyword>
<evidence type="ECO:0000256" key="3">
    <source>
        <dbReference type="ARBA" id="ARBA00022552"/>
    </source>
</evidence>
<dbReference type="SUPFAM" id="SSF69065">
    <property type="entry name" value="RNase III domain-like"/>
    <property type="match status" value="1"/>
</dbReference>
<reference evidence="13 14" key="1">
    <citation type="submission" date="2023-11" db="EMBL/GenBank/DDBJ databases">
        <title>MicrobeMod: A computational toolkit for identifying prokaryotic methylation and restriction-modification with nanopore sequencing.</title>
        <authorList>
            <person name="Crits-Christoph A."/>
            <person name="Kang S.C."/>
            <person name="Lee H."/>
            <person name="Ostrov N."/>
        </authorList>
    </citation>
    <scope>NUCLEOTIDE SEQUENCE [LARGE SCALE GENOMIC DNA]</scope>
    <source>
        <strain evidence="13 14">DSMZ 700</strain>
    </source>
</reference>
<dbReference type="InterPro" id="IPR011907">
    <property type="entry name" value="RNase_III"/>
</dbReference>
<dbReference type="PROSITE" id="PS50137">
    <property type="entry name" value="DS_RBD"/>
    <property type="match status" value="1"/>
</dbReference>
<dbReference type="Gene3D" id="3.30.160.20">
    <property type="match status" value="1"/>
</dbReference>
<feature type="region of interest" description="Disordered" evidence="10">
    <location>
        <begin position="197"/>
        <end position="222"/>
    </location>
</feature>
<dbReference type="PANTHER" id="PTHR11207">
    <property type="entry name" value="RIBONUCLEASE III"/>
    <property type="match status" value="1"/>
</dbReference>
<dbReference type="Pfam" id="PF14622">
    <property type="entry name" value="Ribonucleas_3_3"/>
    <property type="match status" value="1"/>
</dbReference>
<feature type="binding site" evidence="9">
    <location>
        <position position="117"/>
    </location>
    <ligand>
        <name>Mg(2+)</name>
        <dbReference type="ChEBI" id="CHEBI:18420"/>
    </ligand>
</feature>
<dbReference type="EC" id="3.1.26.3" evidence="9"/>
<evidence type="ECO:0000259" key="12">
    <source>
        <dbReference type="PROSITE" id="PS50142"/>
    </source>
</evidence>
<keyword evidence="8 9" id="KW-0694">RNA-binding</keyword>
<dbReference type="EMBL" id="JAWXYB010000018">
    <property type="protein sequence ID" value="MDX5931687.1"/>
    <property type="molecule type" value="Genomic_DNA"/>
</dbReference>
<evidence type="ECO:0000313" key="13">
    <source>
        <dbReference type="EMBL" id="MDX5931687.1"/>
    </source>
</evidence>
<dbReference type="GO" id="GO:0006397">
    <property type="term" value="P:mRNA processing"/>
    <property type="evidence" value="ECO:0007669"/>
    <property type="project" value="UniProtKB-UniRule"/>
</dbReference>
<dbReference type="PANTHER" id="PTHR11207:SF0">
    <property type="entry name" value="RIBONUCLEASE 3"/>
    <property type="match status" value="1"/>
</dbReference>
<dbReference type="CDD" id="cd00593">
    <property type="entry name" value="RIBOc"/>
    <property type="match status" value="1"/>
</dbReference>
<dbReference type="GO" id="GO:0006364">
    <property type="term" value="P:rRNA processing"/>
    <property type="evidence" value="ECO:0007669"/>
    <property type="project" value="UniProtKB-UniRule"/>
</dbReference>
<feature type="domain" description="RNase III" evidence="12">
    <location>
        <begin position="2"/>
        <end position="128"/>
    </location>
</feature>
<comment type="caution">
    <text evidence="13">The sequence shown here is derived from an EMBL/GenBank/DDBJ whole genome shotgun (WGS) entry which is preliminary data.</text>
</comment>
<evidence type="ECO:0000256" key="10">
    <source>
        <dbReference type="SAM" id="MobiDB-lite"/>
    </source>
</evidence>
<keyword evidence="6 9" id="KW-0255">Endonuclease</keyword>
<feature type="active site" evidence="9">
    <location>
        <position position="45"/>
    </location>
</feature>
<feature type="domain" description="DRBM" evidence="11">
    <location>
        <begin position="154"/>
        <end position="222"/>
    </location>
</feature>
<dbReference type="InterPro" id="IPR036389">
    <property type="entry name" value="RNase_III_sf"/>
</dbReference>
<accession>A0AAW9DTP7</accession>
<feature type="binding site" evidence="9">
    <location>
        <position position="114"/>
    </location>
    <ligand>
        <name>Mg(2+)</name>
        <dbReference type="ChEBI" id="CHEBI:18420"/>
    </ligand>
</feature>
<evidence type="ECO:0000313" key="14">
    <source>
        <dbReference type="Proteomes" id="UP001279553"/>
    </source>
</evidence>
<protein>
    <recommendedName>
        <fullName evidence="9">Ribonuclease 3</fullName>
        <ecNumber evidence="9">3.1.26.3</ecNumber>
    </recommendedName>
    <alternativeName>
        <fullName evidence="9">Ribonuclease III</fullName>
        <shortName evidence="9">RNase III</shortName>
    </alternativeName>
</protein>
<keyword evidence="14" id="KW-1185">Reference proteome</keyword>
<keyword evidence="9" id="KW-0819">tRNA processing</keyword>
<dbReference type="FunFam" id="1.10.1520.10:FF:000001">
    <property type="entry name" value="Ribonuclease 3"/>
    <property type="match status" value="1"/>
</dbReference>
<organism evidence="13 14">
    <name type="scientific">Acidiphilium acidophilum</name>
    <name type="common">Thiobacillus acidophilus</name>
    <dbReference type="NCBI Taxonomy" id="76588"/>
    <lineage>
        <taxon>Bacteria</taxon>
        <taxon>Pseudomonadati</taxon>
        <taxon>Pseudomonadota</taxon>
        <taxon>Alphaproteobacteria</taxon>
        <taxon>Acetobacterales</taxon>
        <taxon>Acidocellaceae</taxon>
        <taxon>Acidiphilium</taxon>
    </lineage>
</organism>
<comment type="function">
    <text evidence="9">Digests double-stranded RNA. Involved in the processing of primary rRNA transcript to yield the immediate precursors to the large and small rRNAs (23S and 16S). Processes some mRNAs, and tRNAs when they are encoded in the rRNA operon. Processes pre-crRNA and tracrRNA of type II CRISPR loci if present in the organism.</text>
</comment>
<evidence type="ECO:0000256" key="2">
    <source>
        <dbReference type="ARBA" id="ARBA00010183"/>
    </source>
</evidence>
<comment type="catalytic activity">
    <reaction evidence="1 9">
        <text>Endonucleolytic cleavage to 5'-phosphomonoester.</text>
        <dbReference type="EC" id="3.1.26.3"/>
    </reaction>
</comment>
<dbReference type="SMART" id="SM00358">
    <property type="entry name" value="DSRM"/>
    <property type="match status" value="1"/>
</dbReference>
<evidence type="ECO:0000259" key="11">
    <source>
        <dbReference type="PROSITE" id="PS50137"/>
    </source>
</evidence>
<comment type="subcellular location">
    <subcellularLocation>
        <location evidence="9">Cytoplasm</location>
    </subcellularLocation>
</comment>
<keyword evidence="9" id="KW-0479">Metal-binding</keyword>
<sequence length="222" mass="23916">MTTKAEALLGHEFTRKDLLAEALTHRSAVGQGGAGSNERLEFIGDRVLGLLVAEWLIERFPREREGALGPRLAYLVSRPSLAGIAEHIGIADLLDVSPGESRRGVRNRSTVLADALEALIGALYTDGGLTPARNFIRHAFATVIDAQDSAPPKDPKTALQEYALARSPILPAYEILARTGPSHAPKFHIQVTVGTETAEGQAGTRREAEQNAARNLLDRLKS</sequence>
<dbReference type="NCBIfam" id="TIGR02191">
    <property type="entry name" value="RNaseIII"/>
    <property type="match status" value="1"/>
</dbReference>
<name>A0AAW9DTP7_ACIAO</name>
<dbReference type="Proteomes" id="UP001279553">
    <property type="component" value="Unassembled WGS sequence"/>
</dbReference>
<dbReference type="GO" id="GO:0019843">
    <property type="term" value="F:rRNA binding"/>
    <property type="evidence" value="ECO:0007669"/>
    <property type="project" value="UniProtKB-KW"/>
</dbReference>
<dbReference type="GO" id="GO:0004525">
    <property type="term" value="F:ribonuclease III activity"/>
    <property type="evidence" value="ECO:0007669"/>
    <property type="project" value="UniProtKB-UniRule"/>
</dbReference>
<comment type="similarity">
    <text evidence="2">Belongs to the ribonuclease III family.</text>
</comment>
<gene>
    <name evidence="9 13" type="primary">rnc</name>
    <name evidence="13" type="ORF">SIL87_13020</name>
</gene>
<dbReference type="GO" id="GO:0046872">
    <property type="term" value="F:metal ion binding"/>
    <property type="evidence" value="ECO:0007669"/>
    <property type="project" value="UniProtKB-KW"/>
</dbReference>
<evidence type="ECO:0000256" key="6">
    <source>
        <dbReference type="ARBA" id="ARBA00022759"/>
    </source>
</evidence>
<dbReference type="SUPFAM" id="SSF54768">
    <property type="entry name" value="dsRNA-binding domain-like"/>
    <property type="match status" value="1"/>
</dbReference>
<proteinExistence type="inferred from homology"/>
<comment type="cofactor">
    <cofactor evidence="9">
        <name>Mg(2+)</name>
        <dbReference type="ChEBI" id="CHEBI:18420"/>
    </cofactor>
</comment>
<dbReference type="PROSITE" id="PS50142">
    <property type="entry name" value="RNASE_3_2"/>
    <property type="match status" value="1"/>
</dbReference>
<feature type="active site" evidence="9">
    <location>
        <position position="117"/>
    </location>
</feature>
<dbReference type="InterPro" id="IPR000999">
    <property type="entry name" value="RNase_III_dom"/>
</dbReference>
<dbReference type="AlphaFoldDB" id="A0AAW9DTP7"/>
<dbReference type="GO" id="GO:0010468">
    <property type="term" value="P:regulation of gene expression"/>
    <property type="evidence" value="ECO:0007669"/>
    <property type="project" value="TreeGrafter"/>
</dbReference>
<dbReference type="CDD" id="cd10845">
    <property type="entry name" value="DSRM_RNAse_III_family"/>
    <property type="match status" value="1"/>
</dbReference>
<keyword evidence="3 9" id="KW-0698">rRNA processing</keyword>
<dbReference type="GO" id="GO:0003725">
    <property type="term" value="F:double-stranded RNA binding"/>
    <property type="evidence" value="ECO:0007669"/>
    <property type="project" value="TreeGrafter"/>
</dbReference>
<evidence type="ECO:0000256" key="1">
    <source>
        <dbReference type="ARBA" id="ARBA00000109"/>
    </source>
</evidence>
<dbReference type="Pfam" id="PF00035">
    <property type="entry name" value="dsrm"/>
    <property type="match status" value="1"/>
</dbReference>
<comment type="subunit">
    <text evidence="9">Homodimer.</text>
</comment>
<keyword evidence="4 9" id="KW-0507">mRNA processing</keyword>
<evidence type="ECO:0000256" key="9">
    <source>
        <dbReference type="HAMAP-Rule" id="MF_00104"/>
    </source>
</evidence>